<dbReference type="Gene3D" id="3.40.50.11720">
    <property type="entry name" value="3-Deoxy-D-manno-octulosonic-acid transferase, N-terminal domain"/>
    <property type="match status" value="1"/>
</dbReference>
<dbReference type="InterPro" id="IPR007507">
    <property type="entry name" value="Glycos_transf_N"/>
</dbReference>
<dbReference type="STRING" id="1009370.ALO_15667"/>
<evidence type="ECO:0000256" key="1">
    <source>
        <dbReference type="ARBA" id="ARBA00004196"/>
    </source>
</evidence>
<evidence type="ECO:0000256" key="3">
    <source>
        <dbReference type="ARBA" id="ARBA00022679"/>
    </source>
</evidence>
<keyword evidence="3 6" id="KW-0808">Transferase</keyword>
<comment type="similarity">
    <text evidence="6">Belongs to the glycosyltransferase group 1 family.</text>
</comment>
<dbReference type="GO" id="GO:0043842">
    <property type="term" value="F:Kdo transferase activity"/>
    <property type="evidence" value="ECO:0007669"/>
    <property type="project" value="UniProtKB-EC"/>
</dbReference>
<evidence type="ECO:0000259" key="8">
    <source>
        <dbReference type="Pfam" id="PF04413"/>
    </source>
</evidence>
<dbReference type="GO" id="GO:0009244">
    <property type="term" value="P:lipopolysaccharide core region biosynthetic process"/>
    <property type="evidence" value="ECO:0007669"/>
    <property type="project" value="UniProtKB-UniRule"/>
</dbReference>
<dbReference type="EC" id="2.4.99.12" evidence="6"/>
<dbReference type="GO" id="GO:0005886">
    <property type="term" value="C:plasma membrane"/>
    <property type="evidence" value="ECO:0007669"/>
    <property type="project" value="UniProtKB-SubCell"/>
</dbReference>
<feature type="domain" description="Glycosyl transferase family 1" evidence="7">
    <location>
        <begin position="323"/>
        <end position="409"/>
    </location>
</feature>
<dbReference type="InterPro" id="IPR001296">
    <property type="entry name" value="Glyco_trans_1"/>
</dbReference>
<feature type="site" description="Transition state stabilizer" evidence="5">
    <location>
        <position position="136"/>
    </location>
</feature>
<comment type="caution">
    <text evidence="9">The sequence shown here is derived from an EMBL/GenBank/DDBJ whole genome shotgun (WGS) entry which is preliminary data.</text>
</comment>
<keyword evidence="10" id="KW-1185">Reference proteome</keyword>
<protein>
    <recommendedName>
        <fullName evidence="6">3-deoxy-D-manno-octulosonic acid transferase</fullName>
        <shortName evidence="6">Kdo transferase</shortName>
        <ecNumber evidence="6">2.4.99.12</ecNumber>
    </recommendedName>
    <alternativeName>
        <fullName evidence="6">Lipid IV(A) 3-deoxy-D-manno-octulosonic acid transferase</fullName>
    </alternativeName>
</protein>
<comment type="catalytic activity">
    <reaction evidence="6">
        <text>lipid IVA (E. coli) + CMP-3-deoxy-beta-D-manno-octulosonate = alpha-Kdo-(2-&gt;6)-lipid IVA (E. coli) + CMP + H(+)</text>
        <dbReference type="Rhea" id="RHEA:28066"/>
        <dbReference type="ChEBI" id="CHEBI:15378"/>
        <dbReference type="ChEBI" id="CHEBI:58603"/>
        <dbReference type="ChEBI" id="CHEBI:60364"/>
        <dbReference type="ChEBI" id="CHEBI:60377"/>
        <dbReference type="ChEBI" id="CHEBI:85987"/>
        <dbReference type="EC" id="2.4.99.12"/>
    </reaction>
</comment>
<evidence type="ECO:0000256" key="6">
    <source>
        <dbReference type="RuleBase" id="RU365103"/>
    </source>
</evidence>
<dbReference type="GO" id="GO:0030313">
    <property type="term" value="C:cell envelope"/>
    <property type="evidence" value="ECO:0007669"/>
    <property type="project" value="UniProtKB-SubCell"/>
</dbReference>
<feature type="domain" description="3-deoxy-D-manno-octulosonic-acid transferase N-terminal" evidence="8">
    <location>
        <begin position="34"/>
        <end position="217"/>
    </location>
</feature>
<dbReference type="SUPFAM" id="SSF53756">
    <property type="entry name" value="UDP-Glycosyltransferase/glycogen phosphorylase"/>
    <property type="match status" value="1"/>
</dbReference>
<dbReference type="Proteomes" id="UP000003240">
    <property type="component" value="Unassembled WGS sequence"/>
</dbReference>
<comment type="pathway">
    <text evidence="6">Bacterial outer membrane biogenesis; LPS core biosynthesis.</text>
</comment>
<keyword evidence="2" id="KW-0997">Cell inner membrane</keyword>
<sequence length="438" mass="49378">MWLIYNIVLIVLILLATPLLLLRLVRREKGFGHRVRQSLGIFSVQELEELKNRRCIWVHAASVGEMVAASPIVKEIKRLMPDYPVLVSVLTASGYKMANNIIGGEADVIIHFPADLPWIVNKVVSRIQPRAFVMVETELWPNFLAALRQHDIPVMMVNGRISDKSVRRYHYLGKVLSDMLSGIRLFSMQSNIDAKHIIQLGADPRRVVVGGNTKFDQTYTEITTAQKQEICRMLRLRPDQPVIVAGSTHKREEEMLLAAFLQARQDCPGLQMVLAPREISRAEEIRLLVQQQNWVVAKRTALTEEPDDRPDPDIIILDTIGELGKVYSIGEIIFVGGSLISHGGHNILEPAAHGKPVLVGPHMFNFKEIYALLTGRDCCLTVHNQQELTDTIGRLLADRELRRRMGENSLTVVNENRGAARRNARHLQEMLAGKTQSD</sequence>
<keyword evidence="9" id="KW-0418">Kinase</keyword>
<dbReference type="UniPathway" id="UPA00958"/>
<feature type="site" description="Transition state stabilizer" evidence="5">
    <location>
        <position position="214"/>
    </location>
</feature>
<evidence type="ECO:0000259" key="7">
    <source>
        <dbReference type="Pfam" id="PF00534"/>
    </source>
</evidence>
<accession>F7NM07</accession>
<dbReference type="PANTHER" id="PTHR42755:SF1">
    <property type="entry name" value="3-DEOXY-D-MANNO-OCTULOSONIC ACID TRANSFERASE, MITOCHONDRIAL-RELATED"/>
    <property type="match status" value="1"/>
</dbReference>
<evidence type="ECO:0000313" key="10">
    <source>
        <dbReference type="Proteomes" id="UP000003240"/>
    </source>
</evidence>
<dbReference type="Pfam" id="PF00534">
    <property type="entry name" value="Glycos_transf_1"/>
    <property type="match status" value="1"/>
</dbReference>
<evidence type="ECO:0000256" key="4">
    <source>
        <dbReference type="PIRSR" id="PIRSR639901-1"/>
    </source>
</evidence>
<dbReference type="GO" id="GO:0009245">
    <property type="term" value="P:lipid A biosynthetic process"/>
    <property type="evidence" value="ECO:0007669"/>
    <property type="project" value="TreeGrafter"/>
</dbReference>
<evidence type="ECO:0000256" key="5">
    <source>
        <dbReference type="PIRSR" id="PIRSR639901-2"/>
    </source>
</evidence>
<keyword evidence="6" id="KW-1003">Cell membrane</keyword>
<dbReference type="InterPro" id="IPR038107">
    <property type="entry name" value="Glycos_transf_N_sf"/>
</dbReference>
<dbReference type="eggNOG" id="COG1519">
    <property type="taxonomic scope" value="Bacteria"/>
</dbReference>
<dbReference type="Gene3D" id="3.40.50.2000">
    <property type="entry name" value="Glycogen Phosphorylase B"/>
    <property type="match status" value="1"/>
</dbReference>
<gene>
    <name evidence="9" type="ORF">ALO_15667</name>
</gene>
<dbReference type="RefSeq" id="WP_004097336.1">
    <property type="nucleotide sequence ID" value="NZ_AFGF01000157.1"/>
</dbReference>
<dbReference type="Pfam" id="PF04413">
    <property type="entry name" value="Glycos_transf_N"/>
    <property type="match status" value="1"/>
</dbReference>
<reference evidence="9 10" key="1">
    <citation type="journal article" date="2011" name="EMBO J.">
        <title>Structural diversity of bacterial flagellar motors.</title>
        <authorList>
            <person name="Chen S."/>
            <person name="Beeby M."/>
            <person name="Murphy G.E."/>
            <person name="Leadbetter J.R."/>
            <person name="Hendrixson D.R."/>
            <person name="Briegel A."/>
            <person name="Li Z."/>
            <person name="Shi J."/>
            <person name="Tocheva E.I."/>
            <person name="Muller A."/>
            <person name="Dobro M.J."/>
            <person name="Jensen G.J."/>
        </authorList>
    </citation>
    <scope>NUCLEOTIDE SEQUENCE [LARGE SCALE GENOMIC DNA]</scope>
    <source>
        <strain evidence="9 10">DSM 6540</strain>
    </source>
</reference>
<dbReference type="PANTHER" id="PTHR42755">
    <property type="entry name" value="3-DEOXY-MANNO-OCTULOSONATE CYTIDYLYLTRANSFERASE"/>
    <property type="match status" value="1"/>
</dbReference>
<feature type="active site" description="Proton acceptor" evidence="4">
    <location>
        <position position="65"/>
    </location>
</feature>
<evidence type="ECO:0000256" key="2">
    <source>
        <dbReference type="ARBA" id="ARBA00022519"/>
    </source>
</evidence>
<keyword evidence="6" id="KW-0448">Lipopolysaccharide biosynthesis</keyword>
<dbReference type="EMBL" id="AFGF01000157">
    <property type="protein sequence ID" value="EGO62933.1"/>
    <property type="molecule type" value="Genomic_DNA"/>
</dbReference>
<keyword evidence="2" id="KW-0472">Membrane</keyword>
<name>F7NM07_9FIRM</name>
<comment type="function">
    <text evidence="6">Involved in lipopolysaccharide (LPS) biosynthesis. Catalyzes the transfer of 3-deoxy-D-manno-octulosonate (Kdo) residue(s) from CMP-Kdo to lipid IV(A), the tetraacyldisaccharide-1,4'-bisphosphate precursor of lipid A.</text>
</comment>
<dbReference type="AlphaFoldDB" id="F7NM07"/>
<dbReference type="InterPro" id="IPR039901">
    <property type="entry name" value="Kdotransferase"/>
</dbReference>
<dbReference type="GO" id="GO:0016301">
    <property type="term" value="F:kinase activity"/>
    <property type="evidence" value="ECO:0007669"/>
    <property type="project" value="UniProtKB-KW"/>
</dbReference>
<organism evidence="9 10">
    <name type="scientific">Acetonema longum DSM 6540</name>
    <dbReference type="NCBI Taxonomy" id="1009370"/>
    <lineage>
        <taxon>Bacteria</taxon>
        <taxon>Bacillati</taxon>
        <taxon>Bacillota</taxon>
        <taxon>Negativicutes</taxon>
        <taxon>Acetonemataceae</taxon>
        <taxon>Acetonema</taxon>
    </lineage>
</organism>
<evidence type="ECO:0000313" key="9">
    <source>
        <dbReference type="EMBL" id="EGO62933.1"/>
    </source>
</evidence>
<proteinExistence type="inferred from homology"/>
<comment type="subcellular location">
    <subcellularLocation>
        <location evidence="1">Cell envelope</location>
    </subcellularLocation>
    <subcellularLocation>
        <location evidence="6">Cell membrane</location>
    </subcellularLocation>
</comment>